<reference evidence="1 2" key="1">
    <citation type="journal article" date="2019" name="Syst. Appl. Microbiol.">
        <title>Polyphasic characterization of two novel Lactobacillus spp. isolated from blown salami packages: Description of Lactobacillus halodurans sp. nov. and Lactobacillus salsicarnum sp. nov.</title>
        <authorList>
            <person name="Schuster J.A."/>
            <person name="Klingl A."/>
            <person name="Vogel R.F."/>
            <person name="Ehrmann M.A."/>
        </authorList>
    </citation>
    <scope>NUCLEOTIDE SEQUENCE [LARGE SCALE GENOMIC DNA]</scope>
    <source>
        <strain evidence="1 2">TMW 1.2118</strain>
    </source>
</reference>
<dbReference type="EMBL" id="VDFM01000003">
    <property type="protein sequence ID" value="MQS52152.1"/>
    <property type="molecule type" value="Genomic_DNA"/>
</dbReference>
<gene>
    <name evidence="1" type="ORF">FHL02_03860</name>
</gene>
<sequence length="131" mass="15521">MREIDYYPEDVRKDVMKKINYMHKLDIPITAISNGLLTRYAGSNEFDQWQMLQDIIDIHNGEAKFAEKKYYVKLADNGDTFLNQYSDNKRTFISDNKEWGGEYKTKFTMSEIEAIDPRYKQFAIPVEEIDD</sequence>
<evidence type="ECO:0000313" key="1">
    <source>
        <dbReference type="EMBL" id="MQS52152.1"/>
    </source>
</evidence>
<organism evidence="1 2">
    <name type="scientific">Companilactobacillus mishanensis</name>
    <dbReference type="NCBI Taxonomy" id="2486008"/>
    <lineage>
        <taxon>Bacteria</taxon>
        <taxon>Bacillati</taxon>
        <taxon>Bacillota</taxon>
        <taxon>Bacilli</taxon>
        <taxon>Lactobacillales</taxon>
        <taxon>Lactobacillaceae</taxon>
        <taxon>Companilactobacillus</taxon>
    </lineage>
</organism>
<comment type="caution">
    <text evidence="1">The sequence shown here is derived from an EMBL/GenBank/DDBJ whole genome shotgun (WGS) entry which is preliminary data.</text>
</comment>
<accession>A0A5P0ZGJ9</accession>
<protein>
    <submittedName>
        <fullName evidence="1">DUF1642 domain-containing protein</fullName>
    </submittedName>
</protein>
<dbReference type="OrthoDB" id="2300361at2"/>
<dbReference type="InterPro" id="IPR012865">
    <property type="entry name" value="DUF1642"/>
</dbReference>
<name>A0A5P0ZGJ9_9LACO</name>
<dbReference type="Proteomes" id="UP000380386">
    <property type="component" value="Unassembled WGS sequence"/>
</dbReference>
<evidence type="ECO:0000313" key="2">
    <source>
        <dbReference type="Proteomes" id="UP000380386"/>
    </source>
</evidence>
<dbReference type="RefSeq" id="WP_153382529.1">
    <property type="nucleotide sequence ID" value="NZ_VDFM01000003.1"/>
</dbReference>
<dbReference type="AlphaFoldDB" id="A0A5P0ZGJ9"/>
<dbReference type="Pfam" id="PF07852">
    <property type="entry name" value="DUF1642"/>
    <property type="match status" value="1"/>
</dbReference>
<proteinExistence type="predicted"/>